<keyword evidence="5" id="KW-1185">Reference proteome</keyword>
<dbReference type="Proteomes" id="UP001251528">
    <property type="component" value="Unassembled WGS sequence"/>
</dbReference>
<accession>A0AAJ0CKZ3</accession>
<feature type="chain" id="PRO_5042514759" description="Centromere/microtubule binding protein cbf5-like protein" evidence="3">
    <location>
        <begin position="18"/>
        <end position="447"/>
    </location>
</feature>
<feature type="region of interest" description="Disordered" evidence="1">
    <location>
        <begin position="397"/>
        <end position="447"/>
    </location>
</feature>
<evidence type="ECO:0000256" key="1">
    <source>
        <dbReference type="SAM" id="MobiDB-lite"/>
    </source>
</evidence>
<evidence type="ECO:0000256" key="2">
    <source>
        <dbReference type="SAM" id="Phobius"/>
    </source>
</evidence>
<evidence type="ECO:0000256" key="3">
    <source>
        <dbReference type="SAM" id="SignalP"/>
    </source>
</evidence>
<proteinExistence type="predicted"/>
<evidence type="ECO:0000313" key="5">
    <source>
        <dbReference type="Proteomes" id="UP001251528"/>
    </source>
</evidence>
<gene>
    <name evidence="4" type="ORF">QQS21_007357</name>
</gene>
<dbReference type="AlphaFoldDB" id="A0AAJ0CKZ3"/>
<keyword evidence="2" id="KW-1133">Transmembrane helix</keyword>
<feature type="transmembrane region" description="Helical" evidence="2">
    <location>
        <begin position="223"/>
        <end position="244"/>
    </location>
</feature>
<sequence length="447" mass="48419">MLRLFLALSALLLAGQAVLCPPGSQCATNCGNVLAATSPDDLVCDQQAFKSDPAGQLFAGCVDCQRSSIYHAGNDSDIQSMLYNVRYALSYCVWGSVPVKNPKVVDTPCITSKACGPFKDAVQFKNLSAEYDAFQHCDIWPTYDTLDFQGCTDCLQAEGRYTMANFVTALQAGCQQKPAPGFFIGLDGEIFSTTAVQLSTPSPTSSINPAWFDNGPLSLGAKVGIAIGSLIGLLILLGCGIVCNGKRRRRAYLRNLDIKTAQRGWPSPNPQREMDQTPSVANQSFRGYDDTPLSQRPLRGWDDTPVSQQQARGWDDSPMSANSDQHFPRYFSPYSSQYNSPVSAQAAHAMQWPHAALTQNHQTGVASAGEASATHFSSGYEDKGKSKVEAYEMHEVDRSENGSANSPTGVERNVTPVLGHPGYGRHEHSPPAQYTLTDYDARHGNAI</sequence>
<evidence type="ECO:0000313" key="4">
    <source>
        <dbReference type="EMBL" id="KAK2594909.1"/>
    </source>
</evidence>
<feature type="compositionally biased region" description="Polar residues" evidence="1">
    <location>
        <begin position="276"/>
        <end position="285"/>
    </location>
</feature>
<name>A0AAJ0CKZ3_9HYPO</name>
<keyword evidence="2" id="KW-0472">Membrane</keyword>
<evidence type="ECO:0008006" key="6">
    <source>
        <dbReference type="Google" id="ProtNLM"/>
    </source>
</evidence>
<feature type="signal peptide" evidence="3">
    <location>
        <begin position="1"/>
        <end position="17"/>
    </location>
</feature>
<reference evidence="4" key="1">
    <citation type="submission" date="2023-06" db="EMBL/GenBank/DDBJ databases">
        <title>Conoideocrella luteorostrata (Hypocreales: Clavicipitaceae), a potential biocontrol fungus for elongate hemlock scale in United States Christmas tree production areas.</title>
        <authorList>
            <person name="Barrett H."/>
            <person name="Lovett B."/>
            <person name="Macias A.M."/>
            <person name="Stajich J.E."/>
            <person name="Kasson M.T."/>
        </authorList>
    </citation>
    <scope>NUCLEOTIDE SEQUENCE</scope>
    <source>
        <strain evidence="4">ARSEF 14590</strain>
    </source>
</reference>
<keyword evidence="3" id="KW-0732">Signal</keyword>
<protein>
    <recommendedName>
        <fullName evidence="6">Centromere/microtubule binding protein cbf5-like protein</fullName>
    </recommendedName>
</protein>
<dbReference type="EMBL" id="JASWJB010000150">
    <property type="protein sequence ID" value="KAK2594909.1"/>
    <property type="molecule type" value="Genomic_DNA"/>
</dbReference>
<feature type="region of interest" description="Disordered" evidence="1">
    <location>
        <begin position="261"/>
        <end position="322"/>
    </location>
</feature>
<keyword evidence="2" id="KW-0812">Transmembrane</keyword>
<comment type="caution">
    <text evidence="4">The sequence shown here is derived from an EMBL/GenBank/DDBJ whole genome shotgun (WGS) entry which is preliminary data.</text>
</comment>
<organism evidence="4 5">
    <name type="scientific">Conoideocrella luteorostrata</name>
    <dbReference type="NCBI Taxonomy" id="1105319"/>
    <lineage>
        <taxon>Eukaryota</taxon>
        <taxon>Fungi</taxon>
        <taxon>Dikarya</taxon>
        <taxon>Ascomycota</taxon>
        <taxon>Pezizomycotina</taxon>
        <taxon>Sordariomycetes</taxon>
        <taxon>Hypocreomycetidae</taxon>
        <taxon>Hypocreales</taxon>
        <taxon>Clavicipitaceae</taxon>
        <taxon>Conoideocrella</taxon>
    </lineage>
</organism>